<dbReference type="EMBL" id="JACKWZ010000227">
    <property type="protein sequence ID" value="KAF9411371.1"/>
    <property type="molecule type" value="Genomic_DNA"/>
</dbReference>
<dbReference type="Pfam" id="PF01490">
    <property type="entry name" value="Aa_trans"/>
    <property type="match status" value="2"/>
</dbReference>
<feature type="domain" description="Amino acid transporter transmembrane" evidence="10">
    <location>
        <begin position="173"/>
        <end position="496"/>
    </location>
</feature>
<keyword evidence="12" id="KW-1185">Reference proteome</keyword>
<feature type="transmembrane region" description="Helical" evidence="9">
    <location>
        <begin position="477"/>
        <end position="498"/>
    </location>
</feature>
<protein>
    <recommendedName>
        <fullName evidence="10">Amino acid transporter transmembrane domain-containing protein</fullName>
    </recommendedName>
</protein>
<keyword evidence="3 9" id="KW-0812">Transmembrane</keyword>
<feature type="compositionally biased region" description="Polar residues" evidence="8">
    <location>
        <begin position="799"/>
        <end position="810"/>
    </location>
</feature>
<feature type="transmembrane region" description="Helical" evidence="9">
    <location>
        <begin position="235"/>
        <end position="259"/>
    </location>
</feature>
<evidence type="ECO:0000256" key="7">
    <source>
        <dbReference type="SAM" id="Coils"/>
    </source>
</evidence>
<evidence type="ECO:0000256" key="4">
    <source>
        <dbReference type="ARBA" id="ARBA00022970"/>
    </source>
</evidence>
<feature type="region of interest" description="Disordered" evidence="8">
    <location>
        <begin position="555"/>
        <end position="576"/>
    </location>
</feature>
<evidence type="ECO:0000256" key="9">
    <source>
        <dbReference type="SAM" id="Phobius"/>
    </source>
</evidence>
<feature type="transmembrane region" description="Helical" evidence="9">
    <location>
        <begin position="195"/>
        <end position="215"/>
    </location>
</feature>
<evidence type="ECO:0000313" key="11">
    <source>
        <dbReference type="EMBL" id="KAF9411371.1"/>
    </source>
</evidence>
<dbReference type="InterPro" id="IPR013057">
    <property type="entry name" value="AA_transpt_TM"/>
</dbReference>
<keyword evidence="4" id="KW-0029">Amino-acid transport</keyword>
<evidence type="ECO:0000256" key="6">
    <source>
        <dbReference type="ARBA" id="ARBA00023136"/>
    </source>
</evidence>
<reference evidence="11" key="1">
    <citation type="submission" date="2020-08" db="EMBL/GenBank/DDBJ databases">
        <title>Spodoptera exigua strain:BAW_Kor-Di-RS1 Genome sequencing and assembly.</title>
        <authorList>
            <person name="Kim J."/>
            <person name="Nam H.Y."/>
            <person name="Kwon M."/>
            <person name="Choi J.H."/>
            <person name="Cho S.R."/>
            <person name="Kim G.-H."/>
        </authorList>
    </citation>
    <scope>NUCLEOTIDE SEQUENCE</scope>
    <source>
        <strain evidence="11">BAW_Kor-Di-RS1</strain>
        <tissue evidence="11">Whole-body</tissue>
    </source>
</reference>
<feature type="region of interest" description="Disordered" evidence="8">
    <location>
        <begin position="757"/>
        <end position="824"/>
    </location>
</feature>
<keyword evidence="7" id="KW-0175">Coiled coil</keyword>
<evidence type="ECO:0000259" key="10">
    <source>
        <dbReference type="Pfam" id="PF01490"/>
    </source>
</evidence>
<keyword evidence="5 9" id="KW-1133">Transmembrane helix</keyword>
<feature type="transmembrane region" description="Helical" evidence="9">
    <location>
        <begin position="7"/>
        <end position="24"/>
    </location>
</feature>
<keyword evidence="6 9" id="KW-0472">Membrane</keyword>
<dbReference type="GO" id="GO:0015179">
    <property type="term" value="F:L-amino acid transmembrane transporter activity"/>
    <property type="evidence" value="ECO:0007669"/>
    <property type="project" value="TreeGrafter"/>
</dbReference>
<evidence type="ECO:0000256" key="3">
    <source>
        <dbReference type="ARBA" id="ARBA00022692"/>
    </source>
</evidence>
<feature type="compositionally biased region" description="Basic and acidic residues" evidence="8">
    <location>
        <begin position="628"/>
        <end position="639"/>
    </location>
</feature>
<feature type="transmembrane region" description="Helical" evidence="9">
    <location>
        <begin position="30"/>
        <end position="53"/>
    </location>
</feature>
<evidence type="ECO:0000256" key="1">
    <source>
        <dbReference type="ARBA" id="ARBA00004141"/>
    </source>
</evidence>
<feature type="domain" description="Amino acid transporter transmembrane" evidence="10">
    <location>
        <begin position="7"/>
        <end position="132"/>
    </location>
</feature>
<dbReference type="PANTHER" id="PTHR22950">
    <property type="entry name" value="AMINO ACID TRANSPORTER"/>
    <property type="match status" value="1"/>
</dbReference>
<accession>A0A835L1H3</accession>
<organism evidence="11 12">
    <name type="scientific">Spodoptera exigua</name>
    <name type="common">Beet armyworm</name>
    <name type="synonym">Noctua fulgens</name>
    <dbReference type="NCBI Taxonomy" id="7107"/>
    <lineage>
        <taxon>Eukaryota</taxon>
        <taxon>Metazoa</taxon>
        <taxon>Ecdysozoa</taxon>
        <taxon>Arthropoda</taxon>
        <taxon>Hexapoda</taxon>
        <taxon>Insecta</taxon>
        <taxon>Pterygota</taxon>
        <taxon>Neoptera</taxon>
        <taxon>Endopterygota</taxon>
        <taxon>Lepidoptera</taxon>
        <taxon>Glossata</taxon>
        <taxon>Ditrysia</taxon>
        <taxon>Noctuoidea</taxon>
        <taxon>Noctuidae</taxon>
        <taxon>Amphipyrinae</taxon>
        <taxon>Spodoptera</taxon>
    </lineage>
</organism>
<dbReference type="AlphaFoldDB" id="A0A835L1H3"/>
<dbReference type="GO" id="GO:0016020">
    <property type="term" value="C:membrane"/>
    <property type="evidence" value="ECO:0007669"/>
    <property type="project" value="UniProtKB-SubCell"/>
</dbReference>
<feature type="region of interest" description="Disordered" evidence="8">
    <location>
        <begin position="890"/>
        <end position="909"/>
    </location>
</feature>
<proteinExistence type="predicted"/>
<keyword evidence="2" id="KW-0813">Transport</keyword>
<sequence>MGTTGQSITLANSIIGVGILAMPFCFQQCGVLLATSILVFMGLISRLCCYFLLKSALLARRRNFEFLAFHVFGQAGKIAVEVGIIGFLMGTCIAYFVVVGDLGPQIIAKMFNINQSDILRTSIMVIVSLVIFEAGFVMMSSDWASRVEMWRPAGCCNACQFSPWHSSVKRKQLFEIFESLPSLSLEKMNVVTKNAINICTAVYFTLGVFGYVAFASHDISGNILMSLSPTMASDVIKLGFVMSLAFSFPLIIFPCRASLYSFLYKKNSRQPISTSYSHERCFNEDTLRDIIKEELAAAVKSSFKDLLTDQLKNIQGEISAFKVSFGFFNEQFEEFKKRFEEKDAIINQLRSDNTKLQQNVIDLTTRLCIVEQNMRESNVEINGLPEDKSENLVETLKNIAKVHSSHHDHIINHSIPEATFRCITVGIIGVALFISLLIPNIELVLGLVGSTIGVLICVVFPAACFVNVTFKNTNERVLAKGVLVLGLVIMVLGTYANLQAAETSIERYDDKYTQEKIDKIVEDFFESRVKQDMYLNQPQNDLQKEVENNIVIDNGVRKDSEVQPPNPVPPESQSNEKIILSKNILKTEEKKPPPLPEPKEIIDKVSETHPRNLKNKLEQANGASNGEAKPKEVKTQSNEDKIDIMKQQQLIETIKQHGEEQKELIKEQKEILDEILKTKKELQQNKNEAEEAKAKKIAVESIKQIADIAIKSIGGVTEKPDVVQDDVKNERLEKMTNDAVQEIAKKAVETIEAIQEIKEKPEQPAQAVESKPAQDIAGNRPAQAVENNLPQKVNGEANPAQNGQPSQNKPQAPADPPVLNAIPPLVNGKVEQPIAAANDVPQVNKLVQNNGAAIPSNVAPVNQVKRDINEANNAQMANNIVDSKVQIPEAEAKHSHSPDEPQSYKQGEDTQGIAEKRIVQKLPPPIVNELAHNKIKIDRKPLAQVDNIKVMAAQSNGVNSKDEANGKPALVRAKREVVDCTKTISLKPEDRAICKAMAVSKESQEILKSVDMNEIALPKSLPEDANLLHHIRSLKSFEKDDR</sequence>
<evidence type="ECO:0000256" key="8">
    <source>
        <dbReference type="SAM" id="MobiDB-lite"/>
    </source>
</evidence>
<evidence type="ECO:0000256" key="2">
    <source>
        <dbReference type="ARBA" id="ARBA00022448"/>
    </source>
</evidence>
<feature type="region of interest" description="Disordered" evidence="8">
    <location>
        <begin position="617"/>
        <end position="639"/>
    </location>
</feature>
<feature type="coiled-coil region" evidence="7">
    <location>
        <begin position="665"/>
        <end position="702"/>
    </location>
</feature>
<feature type="transmembrane region" description="Helical" evidence="9">
    <location>
        <begin position="78"/>
        <end position="98"/>
    </location>
</feature>
<evidence type="ECO:0000256" key="5">
    <source>
        <dbReference type="ARBA" id="ARBA00022989"/>
    </source>
</evidence>
<feature type="transmembrane region" description="Helical" evidence="9">
    <location>
        <begin position="418"/>
        <end position="438"/>
    </location>
</feature>
<gene>
    <name evidence="11" type="ORF">HW555_009818</name>
</gene>
<comment type="caution">
    <text evidence="11">The sequence shown here is derived from an EMBL/GenBank/DDBJ whole genome shotgun (WGS) entry which is preliminary data.</text>
</comment>
<evidence type="ECO:0000313" key="12">
    <source>
        <dbReference type="Proteomes" id="UP000648187"/>
    </source>
</evidence>
<feature type="transmembrane region" description="Helical" evidence="9">
    <location>
        <begin position="118"/>
        <end position="139"/>
    </location>
</feature>
<dbReference type="PANTHER" id="PTHR22950:SF646">
    <property type="entry name" value="SODIUM-COUPLED NEUTRAL AMINO ACID TRANSPORTER 10-RELATED"/>
    <property type="match status" value="1"/>
</dbReference>
<feature type="compositionally biased region" description="Basic and acidic residues" evidence="8">
    <location>
        <begin position="890"/>
        <end position="899"/>
    </location>
</feature>
<comment type="subcellular location">
    <subcellularLocation>
        <location evidence="1">Membrane</location>
        <topology evidence="1">Multi-pass membrane protein</topology>
    </subcellularLocation>
</comment>
<name>A0A835L1H3_SPOEX</name>
<feature type="transmembrane region" description="Helical" evidence="9">
    <location>
        <begin position="444"/>
        <end position="470"/>
    </location>
</feature>
<dbReference type="Proteomes" id="UP000648187">
    <property type="component" value="Unassembled WGS sequence"/>
</dbReference>